<dbReference type="GO" id="GO:0005524">
    <property type="term" value="F:ATP binding"/>
    <property type="evidence" value="ECO:0007669"/>
    <property type="project" value="UniProtKB-KW"/>
</dbReference>
<reference evidence="8" key="1">
    <citation type="submission" date="2016-04" db="EMBL/GenBank/DDBJ databases">
        <authorList>
            <person name="Calderon-Fernandez G.M.Sr."/>
        </authorList>
    </citation>
    <scope>NUCLEOTIDE SEQUENCE</scope>
    <source>
        <strain evidence="8">Int1</strain>
        <tissue evidence="8">Integument</tissue>
    </source>
</reference>
<evidence type="ECO:0000256" key="5">
    <source>
        <dbReference type="ARBA" id="ARBA00022840"/>
    </source>
</evidence>
<reference evidence="8" key="2">
    <citation type="journal article" date="2017" name="J. Med. Entomol.">
        <title>Transcriptome Analysis of the Triatoma infestans (Hemiptera: Reduviidae) Integument.</title>
        <authorList>
            <person name="Calderon-Fernandez G.M."/>
            <person name="Moriconi D.E."/>
            <person name="Dulbecco A.B."/>
            <person name="Juarez M.P."/>
        </authorList>
    </citation>
    <scope>NUCLEOTIDE SEQUENCE</scope>
    <source>
        <strain evidence="8">Int1</strain>
        <tissue evidence="8">Integument</tissue>
    </source>
</reference>
<evidence type="ECO:0000256" key="2">
    <source>
        <dbReference type="ARBA" id="ARBA00022741"/>
    </source>
</evidence>
<dbReference type="EC" id="3.6.4.13" evidence="1"/>
<accession>A0A161MNN2</accession>
<dbReference type="SUPFAM" id="SSF52540">
    <property type="entry name" value="P-loop containing nucleoside triphosphate hydrolases"/>
    <property type="match status" value="1"/>
</dbReference>
<dbReference type="PROSITE" id="PS51192">
    <property type="entry name" value="HELICASE_ATP_BIND_1"/>
    <property type="match status" value="1"/>
</dbReference>
<evidence type="ECO:0000256" key="3">
    <source>
        <dbReference type="ARBA" id="ARBA00022801"/>
    </source>
</evidence>
<dbReference type="Pfam" id="PF00270">
    <property type="entry name" value="DEAD"/>
    <property type="match status" value="1"/>
</dbReference>
<dbReference type="Pfam" id="PF00271">
    <property type="entry name" value="Helicase_C"/>
    <property type="match status" value="1"/>
</dbReference>
<dbReference type="InterPro" id="IPR001650">
    <property type="entry name" value="Helicase_C-like"/>
</dbReference>
<dbReference type="GO" id="GO:0003724">
    <property type="term" value="F:RNA helicase activity"/>
    <property type="evidence" value="ECO:0007669"/>
    <property type="project" value="UniProtKB-EC"/>
</dbReference>
<organism evidence="8">
    <name type="scientific">Triatoma infestans</name>
    <name type="common">Assassin bug</name>
    <dbReference type="NCBI Taxonomy" id="30076"/>
    <lineage>
        <taxon>Eukaryota</taxon>
        <taxon>Metazoa</taxon>
        <taxon>Ecdysozoa</taxon>
        <taxon>Arthropoda</taxon>
        <taxon>Hexapoda</taxon>
        <taxon>Insecta</taxon>
        <taxon>Pterygota</taxon>
        <taxon>Neoptera</taxon>
        <taxon>Paraneoptera</taxon>
        <taxon>Hemiptera</taxon>
        <taxon>Heteroptera</taxon>
        <taxon>Panheteroptera</taxon>
        <taxon>Cimicomorpha</taxon>
        <taxon>Reduviidae</taxon>
        <taxon>Triatominae</taxon>
        <taxon>Triatoma</taxon>
    </lineage>
</organism>
<feature type="domain" description="Helicase C-terminal" evidence="7">
    <location>
        <begin position="101"/>
        <end position="187"/>
    </location>
</feature>
<evidence type="ECO:0000313" key="8">
    <source>
        <dbReference type="EMBL" id="JAS02108.1"/>
    </source>
</evidence>
<dbReference type="AlphaFoldDB" id="A0A161MNN2"/>
<keyword evidence="3" id="KW-0378">Hydrolase</keyword>
<feature type="domain" description="Helicase ATP-binding" evidence="6">
    <location>
        <begin position="1"/>
        <end position="90"/>
    </location>
</feature>
<dbReference type="InterPro" id="IPR027417">
    <property type="entry name" value="P-loop_NTPase"/>
</dbReference>
<dbReference type="InterPro" id="IPR014001">
    <property type="entry name" value="Helicase_ATP-bd"/>
</dbReference>
<name>A0A161MNN2_TRIIF</name>
<evidence type="ECO:0000256" key="4">
    <source>
        <dbReference type="ARBA" id="ARBA00022806"/>
    </source>
</evidence>
<dbReference type="GO" id="GO:0010468">
    <property type="term" value="P:regulation of gene expression"/>
    <property type="evidence" value="ECO:0007669"/>
    <property type="project" value="UniProtKB-ARBA"/>
</dbReference>
<sequence length="187" mass="21584">MKAKKITEHVLIGTPDKVLDWANKFLELNRIRVFVMDEADVMISTKGHQDESFHIRRHLPPNCQIMLFSATYDERMLHCVQVIVPNAIIIRIKQDEEALEHIKQFYVICEHKDAKYAAAVTIYKVLYIGQAFIFCQGRKTADWLAKKMTNDGCSVALLSGDLTVQQRLAVLDRFRDGKEKILITTMF</sequence>
<dbReference type="Gene3D" id="3.40.50.300">
    <property type="entry name" value="P-loop containing nucleotide triphosphate hydrolases"/>
    <property type="match status" value="2"/>
</dbReference>
<dbReference type="InterPro" id="IPR011545">
    <property type="entry name" value="DEAD/DEAH_box_helicase_dom"/>
</dbReference>
<keyword evidence="4 8" id="KW-0347">Helicase</keyword>
<evidence type="ECO:0000259" key="7">
    <source>
        <dbReference type="PROSITE" id="PS51194"/>
    </source>
</evidence>
<protein>
    <recommendedName>
        <fullName evidence="1">RNA helicase</fullName>
        <ecNumber evidence="1">3.6.4.13</ecNumber>
    </recommendedName>
</protein>
<dbReference type="EMBL" id="GEMB01001039">
    <property type="protein sequence ID" value="JAS02108.1"/>
    <property type="molecule type" value="Transcribed_RNA"/>
</dbReference>
<dbReference type="GO" id="GO:0003676">
    <property type="term" value="F:nucleic acid binding"/>
    <property type="evidence" value="ECO:0007669"/>
    <property type="project" value="InterPro"/>
</dbReference>
<keyword evidence="2" id="KW-0547">Nucleotide-binding</keyword>
<evidence type="ECO:0000259" key="6">
    <source>
        <dbReference type="PROSITE" id="PS51192"/>
    </source>
</evidence>
<dbReference type="PROSITE" id="PS51194">
    <property type="entry name" value="HELICASE_CTER"/>
    <property type="match status" value="1"/>
</dbReference>
<evidence type="ECO:0000256" key="1">
    <source>
        <dbReference type="ARBA" id="ARBA00012552"/>
    </source>
</evidence>
<proteinExistence type="predicted"/>
<keyword evidence="5" id="KW-0067">ATP-binding</keyword>
<dbReference type="GO" id="GO:0016787">
    <property type="term" value="F:hydrolase activity"/>
    <property type="evidence" value="ECO:0007669"/>
    <property type="project" value="UniProtKB-KW"/>
</dbReference>
<dbReference type="PANTHER" id="PTHR47958">
    <property type="entry name" value="ATP-DEPENDENT RNA HELICASE DBP3"/>
    <property type="match status" value="1"/>
</dbReference>